<name>A0ABY6NMT1_9FLAO</name>
<evidence type="ECO:0000313" key="9">
    <source>
        <dbReference type="Proteomes" id="UP001163981"/>
    </source>
</evidence>
<dbReference type="PANTHER" id="PTHR30097">
    <property type="entry name" value="CATION EFFLUX SYSTEM PROTEIN CUSB"/>
    <property type="match status" value="1"/>
</dbReference>
<evidence type="ECO:0000256" key="2">
    <source>
        <dbReference type="ARBA" id="ARBA00022448"/>
    </source>
</evidence>
<dbReference type="InterPro" id="IPR051909">
    <property type="entry name" value="MFP_Cation_Efflux"/>
</dbReference>
<organism evidence="8 9">
    <name type="scientific">Salinimicrobium tongyeongense</name>
    <dbReference type="NCBI Taxonomy" id="2809707"/>
    <lineage>
        <taxon>Bacteria</taxon>
        <taxon>Pseudomonadati</taxon>
        <taxon>Bacteroidota</taxon>
        <taxon>Flavobacteriia</taxon>
        <taxon>Flavobacteriales</taxon>
        <taxon>Flavobacteriaceae</taxon>
        <taxon>Salinimicrobium</taxon>
    </lineage>
</organism>
<accession>A0ABY6NMT1</accession>
<feature type="coiled-coil region" evidence="3">
    <location>
        <begin position="138"/>
        <end position="203"/>
    </location>
</feature>
<dbReference type="Gene3D" id="2.40.50.100">
    <property type="match status" value="1"/>
</dbReference>
<feature type="signal peptide" evidence="5">
    <location>
        <begin position="1"/>
        <end position="19"/>
    </location>
</feature>
<dbReference type="PANTHER" id="PTHR30097:SF4">
    <property type="entry name" value="SLR6042 PROTEIN"/>
    <property type="match status" value="1"/>
</dbReference>
<evidence type="ECO:0000313" key="8">
    <source>
        <dbReference type="EMBL" id="UZH54158.1"/>
    </source>
</evidence>
<protein>
    <submittedName>
        <fullName evidence="8">Efflux RND transporter periplasmic adaptor subunit</fullName>
    </submittedName>
</protein>
<dbReference type="InterPro" id="IPR006143">
    <property type="entry name" value="RND_pump_MFP"/>
</dbReference>
<dbReference type="SUPFAM" id="SSF111369">
    <property type="entry name" value="HlyD-like secretion proteins"/>
    <property type="match status" value="1"/>
</dbReference>
<dbReference type="EMBL" id="CP069620">
    <property type="protein sequence ID" value="UZH54158.1"/>
    <property type="molecule type" value="Genomic_DNA"/>
</dbReference>
<feature type="region of interest" description="Disordered" evidence="4">
    <location>
        <begin position="26"/>
        <end position="59"/>
    </location>
</feature>
<dbReference type="Proteomes" id="UP001163981">
    <property type="component" value="Chromosome"/>
</dbReference>
<evidence type="ECO:0000256" key="5">
    <source>
        <dbReference type="SAM" id="SignalP"/>
    </source>
</evidence>
<dbReference type="RefSeq" id="WP_265162467.1">
    <property type="nucleotide sequence ID" value="NZ_CP069620.1"/>
</dbReference>
<feature type="chain" id="PRO_5047390877" evidence="5">
    <location>
        <begin position="20"/>
        <end position="416"/>
    </location>
</feature>
<keyword evidence="2" id="KW-0813">Transport</keyword>
<evidence type="ECO:0000259" key="7">
    <source>
        <dbReference type="Pfam" id="PF25973"/>
    </source>
</evidence>
<feature type="domain" description="CzcB-like barrel-sandwich hybrid" evidence="7">
    <location>
        <begin position="103"/>
        <end position="246"/>
    </location>
</feature>
<feature type="domain" description="CusB-like beta-barrel" evidence="6">
    <location>
        <begin position="258"/>
        <end position="325"/>
    </location>
</feature>
<dbReference type="Pfam" id="PF25954">
    <property type="entry name" value="Beta-barrel_RND_2"/>
    <property type="match status" value="1"/>
</dbReference>
<dbReference type="Gene3D" id="2.40.420.20">
    <property type="match status" value="1"/>
</dbReference>
<dbReference type="Pfam" id="PF25973">
    <property type="entry name" value="BSH_CzcB"/>
    <property type="match status" value="1"/>
</dbReference>
<dbReference type="InterPro" id="IPR058792">
    <property type="entry name" value="Beta-barrel_RND_2"/>
</dbReference>
<dbReference type="PROSITE" id="PS51257">
    <property type="entry name" value="PROKAR_LIPOPROTEIN"/>
    <property type="match status" value="1"/>
</dbReference>
<proteinExistence type="inferred from homology"/>
<evidence type="ECO:0000256" key="4">
    <source>
        <dbReference type="SAM" id="MobiDB-lite"/>
    </source>
</evidence>
<keyword evidence="9" id="KW-1185">Reference proteome</keyword>
<keyword evidence="3" id="KW-0175">Coiled coil</keyword>
<dbReference type="Gene3D" id="2.40.30.170">
    <property type="match status" value="1"/>
</dbReference>
<dbReference type="Gene3D" id="1.10.287.470">
    <property type="entry name" value="Helix hairpin bin"/>
    <property type="match status" value="1"/>
</dbReference>
<dbReference type="InterPro" id="IPR058647">
    <property type="entry name" value="BSH_CzcB-like"/>
</dbReference>
<gene>
    <name evidence="8" type="ORF">JRG66_09115</name>
</gene>
<dbReference type="NCBIfam" id="TIGR01730">
    <property type="entry name" value="RND_mfp"/>
    <property type="match status" value="1"/>
</dbReference>
<sequence length="416" mass="46086">MKKHVIKLFTLLIATTLFIACNGGGEEEKTTVGDEQTEDHAEEEGGHAEEEGDHAEEGGMGQVHLSELKFNSLGIEIDTLPTKPLSDAIAATGQLEVPPQYEATVTAVIGANITSIEVIEGDDVRKGQVLAYLSHPNLTRLQTDYMTAYNRMQFLEKEFERQQTLNEKGVGSGRQLQQARADYRVVQAEVKGLESQLRRLNLKISGIREGNIVENIPVVSPIQGSIEDVGIQVGQFVDPQTELFEVINTEHVHADLMVFAKDVYKVKEGQKVLLKMESMPGKTYTAKIYSVGKKFEQDPKAVHVHAEIQEDTKNLVPGMYINGRIITGAGTEVTALPEGAVVEEEGKSYIFIAEKEQENGETEWSFKPVEVKTGEKNEGWVEIKLLEPLPEGARVAWNNAYYLIAEMKKSQTSHGH</sequence>
<reference evidence="8" key="1">
    <citation type="submission" date="2021-02" db="EMBL/GenBank/DDBJ databases">
        <title>Salinimicrobium sp. nov. isolated from seawater in Tongyeong, Republic of Korea.</title>
        <authorList>
            <person name="Lee S.-J."/>
        </authorList>
    </citation>
    <scope>NUCLEOTIDE SEQUENCE</scope>
    <source>
        <strain evidence="8">HN-2-9-2</strain>
    </source>
</reference>
<evidence type="ECO:0000259" key="6">
    <source>
        <dbReference type="Pfam" id="PF25954"/>
    </source>
</evidence>
<keyword evidence="5" id="KW-0732">Signal</keyword>
<evidence type="ECO:0000256" key="1">
    <source>
        <dbReference type="ARBA" id="ARBA00009477"/>
    </source>
</evidence>
<comment type="similarity">
    <text evidence="1">Belongs to the membrane fusion protein (MFP) (TC 8.A.1) family.</text>
</comment>
<evidence type="ECO:0000256" key="3">
    <source>
        <dbReference type="SAM" id="Coils"/>
    </source>
</evidence>